<keyword evidence="4" id="KW-1185">Reference proteome</keyword>
<keyword evidence="2" id="KW-0732">Signal</keyword>
<protein>
    <recommendedName>
        <fullName evidence="5">Secreted protein</fullName>
    </recommendedName>
</protein>
<reference evidence="3" key="1">
    <citation type="journal article" date="2020" name="Stud. Mycol.">
        <title>101 Dothideomycetes genomes: a test case for predicting lifestyles and emergence of pathogens.</title>
        <authorList>
            <person name="Haridas S."/>
            <person name="Albert R."/>
            <person name="Binder M."/>
            <person name="Bloem J."/>
            <person name="Labutti K."/>
            <person name="Salamov A."/>
            <person name="Andreopoulos B."/>
            <person name="Baker S."/>
            <person name="Barry K."/>
            <person name="Bills G."/>
            <person name="Bluhm B."/>
            <person name="Cannon C."/>
            <person name="Castanera R."/>
            <person name="Culley D."/>
            <person name="Daum C."/>
            <person name="Ezra D."/>
            <person name="Gonzalez J."/>
            <person name="Henrissat B."/>
            <person name="Kuo A."/>
            <person name="Liang C."/>
            <person name="Lipzen A."/>
            <person name="Lutzoni F."/>
            <person name="Magnuson J."/>
            <person name="Mondo S."/>
            <person name="Nolan M."/>
            <person name="Ohm R."/>
            <person name="Pangilinan J."/>
            <person name="Park H.-J."/>
            <person name="Ramirez L."/>
            <person name="Alfaro M."/>
            <person name="Sun H."/>
            <person name="Tritt A."/>
            <person name="Yoshinaga Y."/>
            <person name="Zwiers L.-H."/>
            <person name="Turgeon B."/>
            <person name="Goodwin S."/>
            <person name="Spatafora J."/>
            <person name="Crous P."/>
            <person name="Grigoriev I."/>
        </authorList>
    </citation>
    <scope>NUCLEOTIDE SEQUENCE</scope>
    <source>
        <strain evidence="3">CBS 122368</strain>
    </source>
</reference>
<dbReference type="Proteomes" id="UP000800094">
    <property type="component" value="Unassembled WGS sequence"/>
</dbReference>
<dbReference type="GeneID" id="54589782"/>
<feature type="region of interest" description="Disordered" evidence="1">
    <location>
        <begin position="70"/>
        <end position="93"/>
    </location>
</feature>
<dbReference type="RefSeq" id="XP_033679919.1">
    <property type="nucleotide sequence ID" value="XM_033836452.1"/>
</dbReference>
<evidence type="ECO:0000256" key="2">
    <source>
        <dbReference type="SAM" id="SignalP"/>
    </source>
</evidence>
<feature type="compositionally biased region" description="Basic and acidic residues" evidence="1">
    <location>
        <begin position="158"/>
        <end position="169"/>
    </location>
</feature>
<evidence type="ECO:0000256" key="1">
    <source>
        <dbReference type="SAM" id="MobiDB-lite"/>
    </source>
</evidence>
<organism evidence="3 4">
    <name type="scientific">Trematosphaeria pertusa</name>
    <dbReference type="NCBI Taxonomy" id="390896"/>
    <lineage>
        <taxon>Eukaryota</taxon>
        <taxon>Fungi</taxon>
        <taxon>Dikarya</taxon>
        <taxon>Ascomycota</taxon>
        <taxon>Pezizomycotina</taxon>
        <taxon>Dothideomycetes</taxon>
        <taxon>Pleosporomycetidae</taxon>
        <taxon>Pleosporales</taxon>
        <taxon>Massarineae</taxon>
        <taxon>Trematosphaeriaceae</taxon>
        <taxon>Trematosphaeria</taxon>
    </lineage>
</organism>
<evidence type="ECO:0000313" key="3">
    <source>
        <dbReference type="EMBL" id="KAF2244915.1"/>
    </source>
</evidence>
<sequence>MLGGCHCRPQLQTVFFVVLLFDSARWIVDDSGAGRYCVLVGDGGVWSSGMRAADALSWAVLDSTWTRNSGEPYKTQDGRHHALHHTKTASRQKPQRCRKLPQSCIASTTSRGCKKRCEFGWCTVKMQGHGSLHVTVAAALQESIDTFENPGTFGNVTERPKPDDSTISDRRTAACREGLARLAVRCGSALCRYIPRYLLARTSMEAEGSLSSFGRSVHSIAKHRRFNRTISVPLQGCLSLAAGMAMKLVSRTSRWPGSGTCHLRGEPTDLDAACVAAFFPTSHSLTALRGCGRRQTQKRRQDVEDHDGTLLYPRSELRSQRLRTLP</sequence>
<proteinExistence type="predicted"/>
<evidence type="ECO:0000313" key="4">
    <source>
        <dbReference type="Proteomes" id="UP000800094"/>
    </source>
</evidence>
<feature type="compositionally biased region" description="Basic residues" evidence="1">
    <location>
        <begin position="81"/>
        <end position="93"/>
    </location>
</feature>
<feature type="chain" id="PRO_5025612070" description="Secreted protein" evidence="2">
    <location>
        <begin position="27"/>
        <end position="326"/>
    </location>
</feature>
<name>A0A6A6I351_9PLEO</name>
<feature type="signal peptide" evidence="2">
    <location>
        <begin position="1"/>
        <end position="26"/>
    </location>
</feature>
<dbReference type="AlphaFoldDB" id="A0A6A6I351"/>
<gene>
    <name evidence="3" type="ORF">BU26DRAFT_89216</name>
</gene>
<dbReference type="EMBL" id="ML987202">
    <property type="protein sequence ID" value="KAF2244915.1"/>
    <property type="molecule type" value="Genomic_DNA"/>
</dbReference>
<accession>A0A6A6I351</accession>
<evidence type="ECO:0008006" key="5">
    <source>
        <dbReference type="Google" id="ProtNLM"/>
    </source>
</evidence>
<feature type="region of interest" description="Disordered" evidence="1">
    <location>
        <begin position="150"/>
        <end position="169"/>
    </location>
</feature>